<feature type="region of interest" description="Disordered" evidence="1">
    <location>
        <begin position="1"/>
        <end position="135"/>
    </location>
</feature>
<feature type="compositionally biased region" description="Polar residues" evidence="1">
    <location>
        <begin position="125"/>
        <end position="135"/>
    </location>
</feature>
<feature type="compositionally biased region" description="Polar residues" evidence="1">
    <location>
        <begin position="73"/>
        <end position="84"/>
    </location>
</feature>
<sequence length="135" mass="14565">LVKTDRGAGDFGPVETSRSIPGRDGRIAGEADQVNGGDDNAVTTTTDDRDREGAAGRRATWATAKRLRAQEKAQGSESTNSIPSGRSVPRLKARQGSPVQTGRHGRVQNQNRTSSGKGVKEERLSQQTVLRENRR</sequence>
<dbReference type="Proteomes" id="UP001243330">
    <property type="component" value="Unassembled WGS sequence"/>
</dbReference>
<dbReference type="AlphaFoldDB" id="A0AAD9AAN7"/>
<evidence type="ECO:0000313" key="3">
    <source>
        <dbReference type="Proteomes" id="UP001243330"/>
    </source>
</evidence>
<proteinExistence type="predicted"/>
<reference evidence="2" key="1">
    <citation type="submission" date="2023-01" db="EMBL/GenBank/DDBJ databases">
        <title>Colletotrichum chrysophilum M932 genome sequence.</title>
        <authorList>
            <person name="Baroncelli R."/>
        </authorList>
    </citation>
    <scope>NUCLEOTIDE SEQUENCE</scope>
    <source>
        <strain evidence="2">M932</strain>
    </source>
</reference>
<name>A0AAD9AAN7_9PEZI</name>
<protein>
    <submittedName>
        <fullName evidence="2">Uncharacterized protein</fullName>
    </submittedName>
</protein>
<keyword evidence="3" id="KW-1185">Reference proteome</keyword>
<feature type="compositionally biased region" description="Polar residues" evidence="1">
    <location>
        <begin position="107"/>
        <end position="116"/>
    </location>
</feature>
<feature type="non-terminal residue" evidence="2">
    <location>
        <position position="1"/>
    </location>
</feature>
<evidence type="ECO:0000313" key="2">
    <source>
        <dbReference type="EMBL" id="KAK1844598.1"/>
    </source>
</evidence>
<feature type="compositionally biased region" description="Basic and acidic residues" evidence="1">
    <location>
        <begin position="46"/>
        <end position="55"/>
    </location>
</feature>
<dbReference type="EMBL" id="JAQOWY010000304">
    <property type="protein sequence ID" value="KAK1844598.1"/>
    <property type="molecule type" value="Genomic_DNA"/>
</dbReference>
<accession>A0AAD9AAN7</accession>
<organism evidence="2 3">
    <name type="scientific">Colletotrichum chrysophilum</name>
    <dbReference type="NCBI Taxonomy" id="1836956"/>
    <lineage>
        <taxon>Eukaryota</taxon>
        <taxon>Fungi</taxon>
        <taxon>Dikarya</taxon>
        <taxon>Ascomycota</taxon>
        <taxon>Pezizomycotina</taxon>
        <taxon>Sordariomycetes</taxon>
        <taxon>Hypocreomycetidae</taxon>
        <taxon>Glomerellales</taxon>
        <taxon>Glomerellaceae</taxon>
        <taxon>Colletotrichum</taxon>
        <taxon>Colletotrichum gloeosporioides species complex</taxon>
    </lineage>
</organism>
<evidence type="ECO:0000256" key="1">
    <source>
        <dbReference type="SAM" id="MobiDB-lite"/>
    </source>
</evidence>
<gene>
    <name evidence="2" type="ORF">CCHR01_12746</name>
</gene>
<comment type="caution">
    <text evidence="2">The sequence shown here is derived from an EMBL/GenBank/DDBJ whole genome shotgun (WGS) entry which is preliminary data.</text>
</comment>